<dbReference type="InterPro" id="IPR011335">
    <property type="entry name" value="Restrct_endonuc-II-like"/>
</dbReference>
<dbReference type="Proteomes" id="UP001501581">
    <property type="component" value="Unassembled WGS sequence"/>
</dbReference>
<reference evidence="3" key="1">
    <citation type="journal article" date="2019" name="Int. J. Syst. Evol. Microbiol.">
        <title>The Global Catalogue of Microorganisms (GCM) 10K type strain sequencing project: providing services to taxonomists for standard genome sequencing and annotation.</title>
        <authorList>
            <consortium name="The Broad Institute Genomics Platform"/>
            <consortium name="The Broad Institute Genome Sequencing Center for Infectious Disease"/>
            <person name="Wu L."/>
            <person name="Ma J."/>
        </authorList>
    </citation>
    <scope>NUCLEOTIDE SEQUENCE [LARGE SCALE GENOMIC DNA]</scope>
    <source>
        <strain evidence="3">JCM 13008</strain>
    </source>
</reference>
<sequence>MAWEPVEVLLRCGGIVDGTRLLELCGRRAVWLAVREGRVVRAVRNRYVLPGGDEAIAAAAQVYGVVSHLSAAQLWGWQVRRPPDLPQVSVRAHSHVPAVRRAAMTVFWQDLPPEHRAHTARQGLLTTRARTVVDCARALPFADALSVADSALREGKVTCDELLDVLTSTSRIGKPQARRVIESADPCAANPFESSLRAIALKVPGLEVEPQVLMQWIGRVDLADPHLRLVLEADSYRWHGDAGVFRYDIRRHAALVRAGWTVVRFCWEDVMAKPEYVQQLLADLVVRGPDRRPVRVSARDRRL</sequence>
<feature type="domain" description="DUF559" evidence="1">
    <location>
        <begin position="220"/>
        <end position="279"/>
    </location>
</feature>
<dbReference type="Pfam" id="PF04480">
    <property type="entry name" value="DUF559"/>
    <property type="match status" value="1"/>
</dbReference>
<dbReference type="InterPro" id="IPR007569">
    <property type="entry name" value="DUF559"/>
</dbReference>
<comment type="caution">
    <text evidence="2">The sequence shown here is derived from an EMBL/GenBank/DDBJ whole genome shotgun (WGS) entry which is preliminary data.</text>
</comment>
<keyword evidence="3" id="KW-1185">Reference proteome</keyword>
<organism evidence="2 3">
    <name type="scientific">Nocardioides dubius</name>
    <dbReference type="NCBI Taxonomy" id="317019"/>
    <lineage>
        <taxon>Bacteria</taxon>
        <taxon>Bacillati</taxon>
        <taxon>Actinomycetota</taxon>
        <taxon>Actinomycetes</taxon>
        <taxon>Propionibacteriales</taxon>
        <taxon>Nocardioidaceae</taxon>
        <taxon>Nocardioides</taxon>
    </lineage>
</organism>
<dbReference type="RefSeq" id="WP_343996545.1">
    <property type="nucleotide sequence ID" value="NZ_BAAALG010000016.1"/>
</dbReference>
<evidence type="ECO:0000259" key="1">
    <source>
        <dbReference type="Pfam" id="PF04480"/>
    </source>
</evidence>
<evidence type="ECO:0000313" key="3">
    <source>
        <dbReference type="Proteomes" id="UP001501581"/>
    </source>
</evidence>
<evidence type="ECO:0000313" key="2">
    <source>
        <dbReference type="EMBL" id="GAA1113051.1"/>
    </source>
</evidence>
<proteinExistence type="predicted"/>
<accession>A0ABP4EK53</accession>
<dbReference type="SUPFAM" id="SSF52980">
    <property type="entry name" value="Restriction endonuclease-like"/>
    <property type="match status" value="1"/>
</dbReference>
<name>A0ABP4EK53_9ACTN</name>
<dbReference type="Gene3D" id="3.40.960.10">
    <property type="entry name" value="VSR Endonuclease"/>
    <property type="match status" value="1"/>
</dbReference>
<gene>
    <name evidence="2" type="ORF">GCM10009668_38600</name>
</gene>
<protein>
    <recommendedName>
        <fullName evidence="1">DUF559 domain-containing protein</fullName>
    </recommendedName>
</protein>
<dbReference type="EMBL" id="BAAALG010000016">
    <property type="protein sequence ID" value="GAA1113051.1"/>
    <property type="molecule type" value="Genomic_DNA"/>
</dbReference>